<proteinExistence type="predicted"/>
<organism evidence="1 2">
    <name type="scientific">Persea americana</name>
    <name type="common">Avocado</name>
    <dbReference type="NCBI Taxonomy" id="3435"/>
    <lineage>
        <taxon>Eukaryota</taxon>
        <taxon>Viridiplantae</taxon>
        <taxon>Streptophyta</taxon>
        <taxon>Embryophyta</taxon>
        <taxon>Tracheophyta</taxon>
        <taxon>Spermatophyta</taxon>
        <taxon>Magnoliopsida</taxon>
        <taxon>Magnoliidae</taxon>
        <taxon>Laurales</taxon>
        <taxon>Lauraceae</taxon>
        <taxon>Persea</taxon>
    </lineage>
</organism>
<comment type="caution">
    <text evidence="1">The sequence shown here is derived from an EMBL/GenBank/DDBJ whole genome shotgun (WGS) entry which is preliminary data.</text>
</comment>
<protein>
    <submittedName>
        <fullName evidence="1">Uncharacterized protein</fullName>
    </submittedName>
</protein>
<name>A0ACC2LLI6_PERAE</name>
<keyword evidence="2" id="KW-1185">Reference proteome</keyword>
<sequence>MMMDSHPPSDPAPSAINGGSPENLGPSLGSKRQRRPSVRLGDIGEQSAAASSHDSYPRRFKQWKLSYPALPAPPTGKPASSRTRPLTHFGNGDSIEPQKADDRNPSLDLDFPAIVGRKRDLKVCGGFMPAATKRVRSNRVVRAEDGGEASGGDGDAREGFREFDPEGSESPFKGESPDHSMENLGADLQSEKPQLMRDGVRERDPDGVELDDPSETDARDWKCMERNGVGERRRRAHVGVRMWLNGLGLDRYAGVFELHEVDEEVLPLLTLEDLKDMGINAVGSRRKMYCGIQKLGKGFPLEFG</sequence>
<reference evidence="1 2" key="1">
    <citation type="journal article" date="2022" name="Hortic Res">
        <title>A haplotype resolved chromosomal level avocado genome allows analysis of novel avocado genes.</title>
        <authorList>
            <person name="Nath O."/>
            <person name="Fletcher S.J."/>
            <person name="Hayward A."/>
            <person name="Shaw L.M."/>
            <person name="Masouleh A.K."/>
            <person name="Furtado A."/>
            <person name="Henry R.J."/>
            <person name="Mitter N."/>
        </authorList>
    </citation>
    <scope>NUCLEOTIDE SEQUENCE [LARGE SCALE GENOMIC DNA]</scope>
    <source>
        <strain evidence="2">cv. Hass</strain>
    </source>
</reference>
<dbReference type="Proteomes" id="UP001234297">
    <property type="component" value="Chromosome 8"/>
</dbReference>
<evidence type="ECO:0000313" key="2">
    <source>
        <dbReference type="Proteomes" id="UP001234297"/>
    </source>
</evidence>
<accession>A0ACC2LLI6</accession>
<gene>
    <name evidence="1" type="ORF">MRB53_027404</name>
</gene>
<dbReference type="EMBL" id="CM056816">
    <property type="protein sequence ID" value="KAJ8634068.1"/>
    <property type="molecule type" value="Genomic_DNA"/>
</dbReference>
<evidence type="ECO:0000313" key="1">
    <source>
        <dbReference type="EMBL" id="KAJ8634068.1"/>
    </source>
</evidence>